<dbReference type="Proteomes" id="UP001162734">
    <property type="component" value="Chromosome"/>
</dbReference>
<proteinExistence type="predicted"/>
<sequence length="42" mass="5124">MRWKGLLELEYIFRVQQHSELVPRLAELDRQCRMRRDPAGEP</sequence>
<accession>A0ABM7XCG3</accession>
<dbReference type="EMBL" id="AP025592">
    <property type="protein sequence ID" value="BDG09529.1"/>
    <property type="molecule type" value="Genomic_DNA"/>
</dbReference>
<dbReference type="RefSeq" id="WP_256466063.1">
    <property type="nucleotide sequence ID" value="NZ_AP025592.1"/>
</dbReference>
<name>A0ABM7XCG3_9BACT</name>
<evidence type="ECO:0000313" key="2">
    <source>
        <dbReference type="Proteomes" id="UP001162734"/>
    </source>
</evidence>
<protein>
    <submittedName>
        <fullName evidence="1">Uncharacterized protein</fullName>
    </submittedName>
</protein>
<keyword evidence="2" id="KW-1185">Reference proteome</keyword>
<gene>
    <name evidence="1" type="ORF">AMPC_26420</name>
</gene>
<reference evidence="2" key="1">
    <citation type="journal article" date="2022" name="Int. J. Syst. Evol. Microbiol.">
        <title>Anaeromyxobacter oryzae sp. nov., Anaeromyxobacter diazotrophicus sp. nov. and Anaeromyxobacter paludicola sp. nov., isolated from paddy soils.</title>
        <authorList>
            <person name="Itoh H."/>
            <person name="Xu Z."/>
            <person name="Mise K."/>
            <person name="Masuda Y."/>
            <person name="Ushijima N."/>
            <person name="Hayakawa C."/>
            <person name="Shiratori Y."/>
            <person name="Senoo K."/>
        </authorList>
    </citation>
    <scope>NUCLEOTIDE SEQUENCE [LARGE SCALE GENOMIC DNA]</scope>
    <source>
        <strain evidence="2">Red630</strain>
    </source>
</reference>
<organism evidence="1 2">
    <name type="scientific">Anaeromyxobacter paludicola</name>
    <dbReference type="NCBI Taxonomy" id="2918171"/>
    <lineage>
        <taxon>Bacteria</taxon>
        <taxon>Pseudomonadati</taxon>
        <taxon>Myxococcota</taxon>
        <taxon>Myxococcia</taxon>
        <taxon>Myxococcales</taxon>
        <taxon>Cystobacterineae</taxon>
        <taxon>Anaeromyxobacteraceae</taxon>
        <taxon>Anaeromyxobacter</taxon>
    </lineage>
</organism>
<evidence type="ECO:0000313" key="1">
    <source>
        <dbReference type="EMBL" id="BDG09529.1"/>
    </source>
</evidence>